<dbReference type="Proteomes" id="UP000245396">
    <property type="component" value="Unassembled WGS sequence"/>
</dbReference>
<evidence type="ECO:0000256" key="6">
    <source>
        <dbReference type="ARBA" id="ARBA00022989"/>
    </source>
</evidence>
<feature type="transmembrane region" description="Helical" evidence="9">
    <location>
        <begin position="12"/>
        <end position="32"/>
    </location>
</feature>
<evidence type="ECO:0000256" key="8">
    <source>
        <dbReference type="ARBA" id="ARBA00038436"/>
    </source>
</evidence>
<dbReference type="Pfam" id="PF04290">
    <property type="entry name" value="DctQ"/>
    <property type="match status" value="1"/>
</dbReference>
<evidence type="ECO:0000256" key="5">
    <source>
        <dbReference type="ARBA" id="ARBA00022692"/>
    </source>
</evidence>
<dbReference type="PANTHER" id="PTHR35011:SF2">
    <property type="entry name" value="2,3-DIKETO-L-GULONATE TRAP TRANSPORTER SMALL PERMEASE PROTEIN YIAM"/>
    <property type="match status" value="1"/>
</dbReference>
<evidence type="ECO:0000256" key="3">
    <source>
        <dbReference type="ARBA" id="ARBA00022475"/>
    </source>
</evidence>
<keyword evidence="5 9" id="KW-0812">Transmembrane</keyword>
<protein>
    <recommendedName>
        <fullName evidence="9">TRAP transporter small permease protein</fullName>
    </recommendedName>
</protein>
<keyword evidence="2 9" id="KW-0813">Transport</keyword>
<keyword evidence="4 9" id="KW-0997">Cell inner membrane</keyword>
<keyword evidence="7 9" id="KW-0472">Membrane</keyword>
<dbReference type="PANTHER" id="PTHR35011">
    <property type="entry name" value="2,3-DIKETO-L-GULONATE TRAP TRANSPORTER SMALL PERMEASE PROTEIN YIAM"/>
    <property type="match status" value="1"/>
</dbReference>
<proteinExistence type="inferred from homology"/>
<feature type="transmembrane region" description="Helical" evidence="9">
    <location>
        <begin position="88"/>
        <end position="109"/>
    </location>
</feature>
<dbReference type="AlphaFoldDB" id="A0A316C4A2"/>
<comment type="function">
    <text evidence="9">Part of the tripartite ATP-independent periplasmic (TRAP) transport system.</text>
</comment>
<accession>A0A316C4A2</accession>
<feature type="transmembrane region" description="Helical" evidence="9">
    <location>
        <begin position="129"/>
        <end position="150"/>
    </location>
</feature>
<dbReference type="GO" id="GO:0015740">
    <property type="term" value="P:C4-dicarboxylate transport"/>
    <property type="evidence" value="ECO:0007669"/>
    <property type="project" value="TreeGrafter"/>
</dbReference>
<evidence type="ECO:0000256" key="4">
    <source>
        <dbReference type="ARBA" id="ARBA00022519"/>
    </source>
</evidence>
<dbReference type="InterPro" id="IPR055348">
    <property type="entry name" value="DctQ"/>
</dbReference>
<comment type="subunit">
    <text evidence="9">The complex comprises the extracytoplasmic solute receptor protein and the two transmembrane proteins.</text>
</comment>
<reference evidence="11 12" key="1">
    <citation type="submission" date="2018-05" db="EMBL/GenBank/DDBJ databases">
        <title>Genomic Encyclopedia of Type Strains, Phase IV (KMG-IV): sequencing the most valuable type-strain genomes for metagenomic binning, comparative biology and taxonomic classification.</title>
        <authorList>
            <person name="Goeker M."/>
        </authorList>
    </citation>
    <scope>NUCLEOTIDE SEQUENCE [LARGE SCALE GENOMIC DNA]</scope>
    <source>
        <strain evidence="11 12">DSM 6986</strain>
    </source>
</reference>
<evidence type="ECO:0000259" key="10">
    <source>
        <dbReference type="Pfam" id="PF04290"/>
    </source>
</evidence>
<evidence type="ECO:0000313" key="11">
    <source>
        <dbReference type="EMBL" id="PWJ84511.1"/>
    </source>
</evidence>
<comment type="subcellular location">
    <subcellularLocation>
        <location evidence="1 9">Cell inner membrane</location>
        <topology evidence="1 9">Multi-pass membrane protein</topology>
    </subcellularLocation>
</comment>
<dbReference type="STRING" id="1192868.GCA_000304395_02088"/>
<evidence type="ECO:0000256" key="7">
    <source>
        <dbReference type="ARBA" id="ARBA00023136"/>
    </source>
</evidence>
<sequence length="171" mass="18732">MKLFGRILDRIVDLGALLASIVLLVMMLATVIKVALRTFFNHGLLGIDQVSGTMMVYLTFLGAAWVLRRDGHVSVDIITSNLPAGAQRVVMVASSLIGAAVCFLLTWFATKAVLLSLSRGIVVAAELEIPRAVNLWVIPLGCFLLGLEFLRRTLRFYRGEFAISDTPRLEA</sequence>
<evidence type="ECO:0000256" key="9">
    <source>
        <dbReference type="RuleBase" id="RU369079"/>
    </source>
</evidence>
<comment type="caution">
    <text evidence="11">The sequence shown here is derived from an EMBL/GenBank/DDBJ whole genome shotgun (WGS) entry which is preliminary data.</text>
</comment>
<comment type="similarity">
    <text evidence="8 9">Belongs to the TRAP transporter small permease family.</text>
</comment>
<dbReference type="GO" id="GO:0022857">
    <property type="term" value="F:transmembrane transporter activity"/>
    <property type="evidence" value="ECO:0007669"/>
    <property type="project" value="UniProtKB-UniRule"/>
</dbReference>
<dbReference type="OrthoDB" id="8030921at2"/>
<evidence type="ECO:0000256" key="2">
    <source>
        <dbReference type="ARBA" id="ARBA00022448"/>
    </source>
</evidence>
<keyword evidence="12" id="KW-1185">Reference proteome</keyword>
<dbReference type="GO" id="GO:0005886">
    <property type="term" value="C:plasma membrane"/>
    <property type="evidence" value="ECO:0007669"/>
    <property type="project" value="UniProtKB-SubCell"/>
</dbReference>
<organism evidence="11 12">
    <name type="scientific">Pseudaminobacter salicylatoxidans</name>
    <dbReference type="NCBI Taxonomy" id="93369"/>
    <lineage>
        <taxon>Bacteria</taxon>
        <taxon>Pseudomonadati</taxon>
        <taxon>Pseudomonadota</taxon>
        <taxon>Alphaproteobacteria</taxon>
        <taxon>Hyphomicrobiales</taxon>
        <taxon>Phyllobacteriaceae</taxon>
        <taxon>Pseudaminobacter</taxon>
    </lineage>
</organism>
<dbReference type="RefSeq" id="WP_109612563.1">
    <property type="nucleotide sequence ID" value="NZ_QGGG01000005.1"/>
</dbReference>
<dbReference type="EMBL" id="QGGG01000005">
    <property type="protein sequence ID" value="PWJ84511.1"/>
    <property type="molecule type" value="Genomic_DNA"/>
</dbReference>
<name>A0A316C4A2_PSESE</name>
<evidence type="ECO:0000313" key="12">
    <source>
        <dbReference type="Proteomes" id="UP000245396"/>
    </source>
</evidence>
<gene>
    <name evidence="11" type="ORF">C7441_105127</name>
</gene>
<dbReference type="InterPro" id="IPR007387">
    <property type="entry name" value="TRAP_DctQ"/>
</dbReference>
<feature type="domain" description="Tripartite ATP-independent periplasmic transporters DctQ component" evidence="10">
    <location>
        <begin position="26"/>
        <end position="157"/>
    </location>
</feature>
<keyword evidence="6 9" id="KW-1133">Transmembrane helix</keyword>
<feature type="transmembrane region" description="Helical" evidence="9">
    <location>
        <begin position="44"/>
        <end position="67"/>
    </location>
</feature>
<keyword evidence="3" id="KW-1003">Cell membrane</keyword>
<evidence type="ECO:0000256" key="1">
    <source>
        <dbReference type="ARBA" id="ARBA00004429"/>
    </source>
</evidence>